<dbReference type="InterPro" id="IPR002933">
    <property type="entry name" value="Peptidase_M20"/>
</dbReference>
<name>A0ABP7SUP6_9BACT</name>
<gene>
    <name evidence="5" type="ORF">GCM10022408_33010</name>
</gene>
<dbReference type="Proteomes" id="UP001500567">
    <property type="component" value="Unassembled WGS sequence"/>
</dbReference>
<dbReference type="SUPFAM" id="SSF53187">
    <property type="entry name" value="Zn-dependent exopeptidases"/>
    <property type="match status" value="1"/>
</dbReference>
<evidence type="ECO:0000313" key="5">
    <source>
        <dbReference type="EMBL" id="GAA4016874.1"/>
    </source>
</evidence>
<dbReference type="Pfam" id="PF07687">
    <property type="entry name" value="M20_dimer"/>
    <property type="match status" value="1"/>
</dbReference>
<dbReference type="PANTHER" id="PTHR43270:SF8">
    <property type="entry name" value="DI- AND TRIPEPTIDASE DUG2-RELATED"/>
    <property type="match status" value="1"/>
</dbReference>
<evidence type="ECO:0000256" key="3">
    <source>
        <dbReference type="ARBA" id="ARBA00022801"/>
    </source>
</evidence>
<proteinExistence type="predicted"/>
<comment type="caution">
    <text evidence="5">The sequence shown here is derived from an EMBL/GenBank/DDBJ whole genome shotgun (WGS) entry which is preliminary data.</text>
</comment>
<dbReference type="PANTHER" id="PTHR43270">
    <property type="entry name" value="BETA-ALA-HIS DIPEPTIDASE"/>
    <property type="match status" value="1"/>
</dbReference>
<organism evidence="5 6">
    <name type="scientific">Hymenobacter fastidiosus</name>
    <dbReference type="NCBI Taxonomy" id="486264"/>
    <lineage>
        <taxon>Bacteria</taxon>
        <taxon>Pseudomonadati</taxon>
        <taxon>Bacteroidota</taxon>
        <taxon>Cytophagia</taxon>
        <taxon>Cytophagales</taxon>
        <taxon>Hymenobacteraceae</taxon>
        <taxon>Hymenobacter</taxon>
    </lineage>
</organism>
<evidence type="ECO:0000313" key="6">
    <source>
        <dbReference type="Proteomes" id="UP001500567"/>
    </source>
</evidence>
<accession>A0ABP7SUP6</accession>
<keyword evidence="1" id="KW-0645">Protease</keyword>
<evidence type="ECO:0000259" key="4">
    <source>
        <dbReference type="Pfam" id="PF07687"/>
    </source>
</evidence>
<dbReference type="RefSeq" id="WP_345074521.1">
    <property type="nucleotide sequence ID" value="NZ_BAABDJ010000037.1"/>
</dbReference>
<dbReference type="InterPro" id="IPR051458">
    <property type="entry name" value="Cyt/Met_Dipeptidase"/>
</dbReference>
<dbReference type="Gene3D" id="3.40.630.10">
    <property type="entry name" value="Zn peptidases"/>
    <property type="match status" value="1"/>
</dbReference>
<feature type="domain" description="Peptidase M20 dimerisation" evidence="4">
    <location>
        <begin position="268"/>
        <end position="411"/>
    </location>
</feature>
<dbReference type="Pfam" id="PF01546">
    <property type="entry name" value="Peptidase_M20"/>
    <property type="match status" value="1"/>
</dbReference>
<keyword evidence="6" id="KW-1185">Reference proteome</keyword>
<dbReference type="EMBL" id="BAABDJ010000037">
    <property type="protein sequence ID" value="GAA4016874.1"/>
    <property type="molecule type" value="Genomic_DNA"/>
</dbReference>
<dbReference type="InterPro" id="IPR011650">
    <property type="entry name" value="Peptidase_M20_dimer"/>
</dbReference>
<evidence type="ECO:0000256" key="2">
    <source>
        <dbReference type="ARBA" id="ARBA00022723"/>
    </source>
</evidence>
<evidence type="ECO:0000256" key="1">
    <source>
        <dbReference type="ARBA" id="ARBA00022670"/>
    </source>
</evidence>
<keyword evidence="3" id="KW-0378">Hydrolase</keyword>
<protein>
    <submittedName>
        <fullName evidence="5">Dipeptidase</fullName>
    </submittedName>
</protein>
<reference evidence="6" key="1">
    <citation type="journal article" date="2019" name="Int. J. Syst. Evol. Microbiol.">
        <title>The Global Catalogue of Microorganisms (GCM) 10K type strain sequencing project: providing services to taxonomists for standard genome sequencing and annotation.</title>
        <authorList>
            <consortium name="The Broad Institute Genomics Platform"/>
            <consortium name="The Broad Institute Genome Sequencing Center for Infectious Disease"/>
            <person name="Wu L."/>
            <person name="Ma J."/>
        </authorList>
    </citation>
    <scope>NUCLEOTIDE SEQUENCE [LARGE SCALE GENOMIC DNA]</scope>
    <source>
        <strain evidence="6">JCM 17224</strain>
    </source>
</reference>
<sequence>MGGTAYLTSDRVAYSPAAAMKKRYATILFLLLAVAGFGPPDSAQQKVRRYRQAHELPLLTEYMALLAIPNVAADTASLRRTASFIAGMMRQRGIQTRLLPAATPGVPPVVYGEVRTPGARRTLVFYAHYDGQPVNAAQWAPGLSPFQPRLASGPVSQGGQLLPMIKAGEATNPDWRLYARGSSDDKAGVMAILAGYEALVQSRIKPGVNLKFFFEGEEEKGSPHLGEIVEGNRALLASDLWIICDGPVHQSGQKQVVFGARGDVNVGLTVYGSRRPLHSGHYGNWAPNPALALAQLLASMKDSTGRVSIAGFYDDVVPLTALERAALARVPNLDATIQQELGFARAEGSGQGLNELINQPSLNINGLRSANVGAQAANVIPTTAEAMLDLRLVLGNDSERQVAKVVQHIQRQGFFVTTDEPTAAERARYPRIVRVAPQTGYNAERTPMDLPLAREVVAAVQRTTTRPVVQQPTSGGSLPLHVFKKIGATTLTVPVANYDNNQHAENENIRLGNLWDGIETMAAIMQLK</sequence>
<keyword evidence="2" id="KW-0479">Metal-binding</keyword>
<dbReference type="Gene3D" id="3.30.70.360">
    <property type="match status" value="1"/>
</dbReference>